<gene>
    <name evidence="10" type="ORF">NP493_53g01001</name>
</gene>
<dbReference type="PROSITE" id="PS00972">
    <property type="entry name" value="USP_1"/>
    <property type="match status" value="1"/>
</dbReference>
<name>A0AAD9UJB4_RIDPI</name>
<dbReference type="Proteomes" id="UP001209878">
    <property type="component" value="Unassembled WGS sequence"/>
</dbReference>
<keyword evidence="11" id="KW-1185">Reference proteome</keyword>
<feature type="compositionally biased region" description="Low complexity" evidence="8">
    <location>
        <begin position="585"/>
        <end position="594"/>
    </location>
</feature>
<feature type="region of interest" description="Disordered" evidence="8">
    <location>
        <begin position="267"/>
        <end position="337"/>
    </location>
</feature>
<proteinExistence type="inferred from homology"/>
<dbReference type="PANTHER" id="PTHR24006">
    <property type="entry name" value="UBIQUITIN CARBOXYL-TERMINAL HYDROLASE"/>
    <property type="match status" value="1"/>
</dbReference>
<dbReference type="GO" id="GO:0030330">
    <property type="term" value="P:DNA damage response, signal transduction by p53 class mediator"/>
    <property type="evidence" value="ECO:0007669"/>
    <property type="project" value="TreeGrafter"/>
</dbReference>
<evidence type="ECO:0000256" key="3">
    <source>
        <dbReference type="ARBA" id="ARBA00022670"/>
    </source>
</evidence>
<evidence type="ECO:0000256" key="8">
    <source>
        <dbReference type="SAM" id="MobiDB-lite"/>
    </source>
</evidence>
<dbReference type="Gene3D" id="3.90.70.10">
    <property type="entry name" value="Cysteine proteinases"/>
    <property type="match status" value="1"/>
</dbReference>
<dbReference type="SUPFAM" id="SSF54001">
    <property type="entry name" value="Cysteine proteinases"/>
    <property type="match status" value="1"/>
</dbReference>
<evidence type="ECO:0000313" key="11">
    <source>
        <dbReference type="Proteomes" id="UP001209878"/>
    </source>
</evidence>
<feature type="region of interest" description="Disordered" evidence="8">
    <location>
        <begin position="371"/>
        <end position="398"/>
    </location>
</feature>
<protein>
    <recommendedName>
        <fullName evidence="7">Ubiquitin carboxyl-terminal hydrolase</fullName>
        <ecNumber evidence="7">3.4.19.12</ecNumber>
    </recommendedName>
</protein>
<dbReference type="GO" id="GO:0016579">
    <property type="term" value="P:protein deubiquitination"/>
    <property type="evidence" value="ECO:0007669"/>
    <property type="project" value="InterPro"/>
</dbReference>
<dbReference type="InterPro" id="IPR001394">
    <property type="entry name" value="Peptidase_C19_UCH"/>
</dbReference>
<feature type="region of interest" description="Disordered" evidence="8">
    <location>
        <begin position="218"/>
        <end position="252"/>
    </location>
</feature>
<dbReference type="InterPro" id="IPR038765">
    <property type="entry name" value="Papain-like_cys_pep_sf"/>
</dbReference>
<evidence type="ECO:0000256" key="2">
    <source>
        <dbReference type="ARBA" id="ARBA00005427"/>
    </source>
</evidence>
<feature type="compositionally biased region" description="Basic and acidic residues" evidence="8">
    <location>
        <begin position="377"/>
        <end position="396"/>
    </location>
</feature>
<dbReference type="InterPro" id="IPR028889">
    <property type="entry name" value="USP"/>
</dbReference>
<dbReference type="GO" id="GO:0005829">
    <property type="term" value="C:cytosol"/>
    <property type="evidence" value="ECO:0007669"/>
    <property type="project" value="TreeGrafter"/>
</dbReference>
<keyword evidence="6 7" id="KW-0788">Thiol protease</keyword>
<evidence type="ECO:0000313" key="10">
    <source>
        <dbReference type="EMBL" id="KAK2191352.1"/>
    </source>
</evidence>
<keyword evidence="3 7" id="KW-0645">Protease</keyword>
<keyword evidence="4 7" id="KW-0833">Ubl conjugation pathway</keyword>
<dbReference type="GO" id="GO:0010506">
    <property type="term" value="P:regulation of autophagy"/>
    <property type="evidence" value="ECO:0007669"/>
    <property type="project" value="TreeGrafter"/>
</dbReference>
<dbReference type="GO" id="GO:0005634">
    <property type="term" value="C:nucleus"/>
    <property type="evidence" value="ECO:0007669"/>
    <property type="project" value="TreeGrafter"/>
</dbReference>
<dbReference type="FunFam" id="3.90.70.10:FF:000092">
    <property type="entry name" value="Ubiquitin carboxyl-terminal hydrolase"/>
    <property type="match status" value="1"/>
</dbReference>
<dbReference type="AlphaFoldDB" id="A0AAD9UJB4"/>
<evidence type="ECO:0000259" key="9">
    <source>
        <dbReference type="PROSITE" id="PS50235"/>
    </source>
</evidence>
<dbReference type="EMBL" id="JAODUO010000053">
    <property type="protein sequence ID" value="KAK2191352.1"/>
    <property type="molecule type" value="Genomic_DNA"/>
</dbReference>
<sequence>MMAMHQPSLPVNYHVPAMMYVQPPPRPFWEMSPPGIDMPPQHVMAMPTGPMLPRPFPTMPMMPLHPTDLIRMSGVKTVSTHDTCLPNVVEPPVGQAPDLAPGMLGMDDPSRSHDAPGYMPSAMSKAELPSGRPYERRNKKKRPMDYYRKLEARQTSVPRSGALVNGDMVAVDASHDADVRLNNASSVIDNFDMPANKDIAERDASCQHKPIRVCVAAGGDASSSTDTIKSPAAQSGDISISNQLFSDDSRTDSRVKVTVETPVDICSTDVCDQPSGSGGVSSSDETHPEPSTDPSGVVSAQPTNGDQTTEKAEDDSETCTVPVVLPESQPDATEVNSTKTIAHEEVATTKQAVSSWAGLFKGRASATAGSTVVSAERNMRSTAKSDRTADGQDEKGTAMPMPVPIEQDSAARQLGQILLNHKVCHRAVPLLPRGLCNRGNWCYVNATLQALLACPPFYHLLKAMPSFPALTRGPSSTPVIDSLVEFVNEFSPMSTLPPEKTVGGTKGGVPELHTGPVFEPVCVYKMLQVIKYGGAFKHGRQEDAEEFLGCVLDSLHEEMAAAMDLLTKDKKQTHANGDGPEVVANGNSGTSEGTSGEDDEDGQWEEVKPRGGKGLAPRSNNYSSSPTSDIFRGQIRSILHQSGARESPTLQPFYTLQLDIQSDKVRTLKDALDGLVSRESLQGYTCAKTKQQVEATRRILLEKLPVVLILHLKCFVYDKSGGCQKITHKQIEFPVQLEMSKDLLSPTVKSKYSLAARKYKLFAVVNHHGARAIGGHYTTDVFHPGVNGWIRMDDSGVKHVSEKNVLKQQAPTVPYLLYYRSSDTT</sequence>
<feature type="region of interest" description="Disordered" evidence="8">
    <location>
        <begin position="107"/>
        <end position="140"/>
    </location>
</feature>
<evidence type="ECO:0000256" key="4">
    <source>
        <dbReference type="ARBA" id="ARBA00022786"/>
    </source>
</evidence>
<comment type="catalytic activity">
    <reaction evidence="1 7">
        <text>Thiol-dependent hydrolysis of ester, thioester, amide, peptide and isopeptide bonds formed by the C-terminal Gly of ubiquitin (a 76-residue protein attached to proteins as an intracellular targeting signal).</text>
        <dbReference type="EC" id="3.4.19.12"/>
    </reaction>
</comment>
<feature type="compositionally biased region" description="Polar residues" evidence="8">
    <location>
        <begin position="292"/>
        <end position="307"/>
    </location>
</feature>
<feature type="region of interest" description="Disordered" evidence="8">
    <location>
        <begin position="571"/>
        <end position="629"/>
    </location>
</feature>
<dbReference type="PROSITE" id="PS50235">
    <property type="entry name" value="USP_3"/>
    <property type="match status" value="1"/>
</dbReference>
<evidence type="ECO:0000256" key="7">
    <source>
        <dbReference type="RuleBase" id="RU366025"/>
    </source>
</evidence>
<dbReference type="Pfam" id="PF00443">
    <property type="entry name" value="UCH"/>
    <property type="match status" value="1"/>
</dbReference>
<feature type="compositionally biased region" description="Polar residues" evidence="8">
    <location>
        <begin position="618"/>
        <end position="628"/>
    </location>
</feature>
<dbReference type="EC" id="3.4.19.12" evidence="7"/>
<organism evidence="10 11">
    <name type="scientific">Ridgeia piscesae</name>
    <name type="common">Tubeworm</name>
    <dbReference type="NCBI Taxonomy" id="27915"/>
    <lineage>
        <taxon>Eukaryota</taxon>
        <taxon>Metazoa</taxon>
        <taxon>Spiralia</taxon>
        <taxon>Lophotrochozoa</taxon>
        <taxon>Annelida</taxon>
        <taxon>Polychaeta</taxon>
        <taxon>Sedentaria</taxon>
        <taxon>Canalipalpata</taxon>
        <taxon>Sabellida</taxon>
        <taxon>Siboglinidae</taxon>
        <taxon>Ridgeia</taxon>
    </lineage>
</organism>
<dbReference type="GO" id="GO:0006508">
    <property type="term" value="P:proteolysis"/>
    <property type="evidence" value="ECO:0007669"/>
    <property type="project" value="UniProtKB-KW"/>
</dbReference>
<evidence type="ECO:0000256" key="6">
    <source>
        <dbReference type="ARBA" id="ARBA00022807"/>
    </source>
</evidence>
<feature type="compositionally biased region" description="Acidic residues" evidence="8">
    <location>
        <begin position="595"/>
        <end position="604"/>
    </location>
</feature>
<dbReference type="InterPro" id="IPR018200">
    <property type="entry name" value="USP_CS"/>
</dbReference>
<feature type="compositionally biased region" description="Polar residues" evidence="8">
    <location>
        <begin position="221"/>
        <end position="246"/>
    </location>
</feature>
<dbReference type="PROSITE" id="PS00973">
    <property type="entry name" value="USP_2"/>
    <property type="match status" value="1"/>
</dbReference>
<comment type="similarity">
    <text evidence="2">Belongs to the peptidase C19 family. USP10 subfamily.</text>
</comment>
<dbReference type="GO" id="GO:0004843">
    <property type="term" value="F:cysteine-type deubiquitinase activity"/>
    <property type="evidence" value="ECO:0007669"/>
    <property type="project" value="UniProtKB-UniRule"/>
</dbReference>
<accession>A0AAD9UJB4</accession>
<keyword evidence="5 7" id="KW-0378">Hydrolase</keyword>
<dbReference type="CDD" id="cd02257">
    <property type="entry name" value="Peptidase_C19"/>
    <property type="match status" value="1"/>
</dbReference>
<dbReference type="InterPro" id="IPR050164">
    <property type="entry name" value="Peptidase_C19"/>
</dbReference>
<comment type="caution">
    <text evidence="10">The sequence shown here is derived from an EMBL/GenBank/DDBJ whole genome shotgun (WGS) entry which is preliminary data.</text>
</comment>
<evidence type="ECO:0000256" key="5">
    <source>
        <dbReference type="ARBA" id="ARBA00022801"/>
    </source>
</evidence>
<reference evidence="10" key="1">
    <citation type="journal article" date="2023" name="Mol. Biol. Evol.">
        <title>Third-Generation Sequencing Reveals the Adaptive Role of the Epigenome in Three Deep-Sea Polychaetes.</title>
        <authorList>
            <person name="Perez M."/>
            <person name="Aroh O."/>
            <person name="Sun Y."/>
            <person name="Lan Y."/>
            <person name="Juniper S.K."/>
            <person name="Young C.R."/>
            <person name="Angers B."/>
            <person name="Qian P.Y."/>
        </authorList>
    </citation>
    <scope>NUCLEOTIDE SEQUENCE</scope>
    <source>
        <strain evidence="10">R07B-5</strain>
    </source>
</reference>
<evidence type="ECO:0000256" key="1">
    <source>
        <dbReference type="ARBA" id="ARBA00000707"/>
    </source>
</evidence>
<dbReference type="PANTHER" id="PTHR24006:SF687">
    <property type="entry name" value="UBIQUITIN CARBOXYL-TERMINAL HYDROLASE 10"/>
    <property type="match status" value="1"/>
</dbReference>
<feature type="domain" description="USP" evidence="9">
    <location>
        <begin position="433"/>
        <end position="822"/>
    </location>
</feature>